<dbReference type="SUPFAM" id="SSF56112">
    <property type="entry name" value="Protein kinase-like (PK-like)"/>
    <property type="match status" value="1"/>
</dbReference>
<keyword evidence="5" id="KW-0808">Transferase</keyword>
<organism evidence="5 6">
    <name type="scientific">Exidia glandulosa HHB12029</name>
    <dbReference type="NCBI Taxonomy" id="1314781"/>
    <lineage>
        <taxon>Eukaryota</taxon>
        <taxon>Fungi</taxon>
        <taxon>Dikarya</taxon>
        <taxon>Basidiomycota</taxon>
        <taxon>Agaricomycotina</taxon>
        <taxon>Agaricomycetes</taxon>
        <taxon>Auriculariales</taxon>
        <taxon>Exidiaceae</taxon>
        <taxon>Exidia</taxon>
    </lineage>
</organism>
<reference evidence="5 6" key="1">
    <citation type="journal article" date="2016" name="Mol. Biol. Evol.">
        <title>Comparative Genomics of Early-Diverging Mushroom-Forming Fungi Provides Insights into the Origins of Lignocellulose Decay Capabilities.</title>
        <authorList>
            <person name="Nagy L.G."/>
            <person name="Riley R."/>
            <person name="Tritt A."/>
            <person name="Adam C."/>
            <person name="Daum C."/>
            <person name="Floudas D."/>
            <person name="Sun H."/>
            <person name="Yadav J.S."/>
            <person name="Pangilinan J."/>
            <person name="Larsson K.H."/>
            <person name="Matsuura K."/>
            <person name="Barry K."/>
            <person name="Labutti K."/>
            <person name="Kuo R."/>
            <person name="Ohm R.A."/>
            <person name="Bhattacharya S.S."/>
            <person name="Shirouzu T."/>
            <person name="Yoshinaga Y."/>
            <person name="Martin F.M."/>
            <person name="Grigoriev I.V."/>
            <person name="Hibbett D.S."/>
        </authorList>
    </citation>
    <scope>NUCLEOTIDE SEQUENCE [LARGE SCALE GENOMIC DNA]</scope>
    <source>
        <strain evidence="5 6">HHB12029</strain>
    </source>
</reference>
<evidence type="ECO:0000313" key="6">
    <source>
        <dbReference type="Proteomes" id="UP000077266"/>
    </source>
</evidence>
<evidence type="ECO:0000256" key="2">
    <source>
        <dbReference type="ARBA" id="ARBA00022840"/>
    </source>
</evidence>
<dbReference type="AlphaFoldDB" id="A0A165CJ14"/>
<gene>
    <name evidence="5" type="ORF">EXIGLDRAFT_684700</name>
</gene>
<sequence>MRFTIPDDTDAPAEAVPEFPRDYWANSFNVDDDGDVSADVKERVPILLRSTNDAQDMFALAFLVIEIFSGLSPSTSARAFQIFRLATRGQRPSPPGRLAELRGLDRFYWQFCLSCLGFGDANESTLAQRYGRLARDWDVNVTIRPPLDLPYATVQRLNQTIVDLHPQVHDVHDVRDGRDAEAQLYEVQGTWKRDNEEPVLVKVVTPTLCRRGSLRRPEDFQAEAFVWKQLRHPNLLPLLGTVRYEDTACFVTHWMAGGTCVDFLQANPGADRLRILIQVADALHYLHTREPAVIHGYVRASNIFVSESGDAFLGNFDFQPLQDPERNFDGSRIDDAGRWTPPEANAATDRTTKTDVWSFSMMAYELYS</sequence>
<keyword evidence="6" id="KW-1185">Reference proteome</keyword>
<dbReference type="EMBL" id="KV426316">
    <property type="protein sequence ID" value="KZV82556.1"/>
    <property type="molecule type" value="Genomic_DNA"/>
</dbReference>
<dbReference type="Gene3D" id="1.10.510.10">
    <property type="entry name" value="Transferase(Phosphotransferase) domain 1"/>
    <property type="match status" value="1"/>
</dbReference>
<dbReference type="Proteomes" id="UP000077266">
    <property type="component" value="Unassembled WGS sequence"/>
</dbReference>
<dbReference type="SMART" id="SM00219">
    <property type="entry name" value="TyrKc"/>
    <property type="match status" value="1"/>
</dbReference>
<dbReference type="OrthoDB" id="1924919at2759"/>
<dbReference type="GO" id="GO:0005524">
    <property type="term" value="F:ATP binding"/>
    <property type="evidence" value="ECO:0007669"/>
    <property type="project" value="UniProtKB-KW"/>
</dbReference>
<dbReference type="InParanoid" id="A0A165CJ14"/>
<dbReference type="CDD" id="cd00180">
    <property type="entry name" value="PKc"/>
    <property type="match status" value="1"/>
</dbReference>
<dbReference type="InterPro" id="IPR051681">
    <property type="entry name" value="Ser/Thr_Kinases-Pseudokinases"/>
</dbReference>
<keyword evidence="5" id="KW-0418">Kinase</keyword>
<protein>
    <submittedName>
        <fullName evidence="5">Kinase-like protein</fullName>
    </submittedName>
</protein>
<keyword evidence="2" id="KW-0067">ATP-binding</keyword>
<dbReference type="GO" id="GO:0004674">
    <property type="term" value="F:protein serine/threonine kinase activity"/>
    <property type="evidence" value="ECO:0007669"/>
    <property type="project" value="TreeGrafter"/>
</dbReference>
<evidence type="ECO:0000313" key="5">
    <source>
        <dbReference type="EMBL" id="KZV82556.1"/>
    </source>
</evidence>
<dbReference type="InterPro" id="IPR011009">
    <property type="entry name" value="Kinase-like_dom_sf"/>
</dbReference>
<accession>A0A165CJ14</accession>
<keyword evidence="1" id="KW-0547">Nucleotide-binding</keyword>
<dbReference type="InterPro" id="IPR020635">
    <property type="entry name" value="Tyr_kinase_cat_dom"/>
</dbReference>
<dbReference type="PANTHER" id="PTHR44329">
    <property type="entry name" value="SERINE/THREONINE-PROTEIN KINASE TNNI3K-RELATED"/>
    <property type="match status" value="1"/>
</dbReference>
<evidence type="ECO:0000259" key="4">
    <source>
        <dbReference type="PROSITE" id="PS50011"/>
    </source>
</evidence>
<dbReference type="Pfam" id="PF07714">
    <property type="entry name" value="PK_Tyr_Ser-Thr"/>
    <property type="match status" value="1"/>
</dbReference>
<dbReference type="InterPro" id="IPR001245">
    <property type="entry name" value="Ser-Thr/Tyr_kinase_cat_dom"/>
</dbReference>
<feature type="non-terminal residue" evidence="5">
    <location>
        <position position="368"/>
    </location>
</feature>
<name>A0A165CJ14_EXIGL</name>
<dbReference type="GO" id="GO:0004713">
    <property type="term" value="F:protein tyrosine kinase activity"/>
    <property type="evidence" value="ECO:0007669"/>
    <property type="project" value="InterPro"/>
</dbReference>
<dbReference type="STRING" id="1314781.A0A165CJ14"/>
<evidence type="ECO:0000256" key="3">
    <source>
        <dbReference type="SAM" id="MobiDB-lite"/>
    </source>
</evidence>
<dbReference type="InterPro" id="IPR000719">
    <property type="entry name" value="Prot_kinase_dom"/>
</dbReference>
<feature type="region of interest" description="Disordered" evidence="3">
    <location>
        <begin position="331"/>
        <end position="350"/>
    </location>
</feature>
<dbReference type="PROSITE" id="PS50011">
    <property type="entry name" value="PROTEIN_KINASE_DOM"/>
    <property type="match status" value="1"/>
</dbReference>
<dbReference type="PANTHER" id="PTHR44329:SF298">
    <property type="entry name" value="MIXED LINEAGE KINASE DOMAIN-LIKE PROTEIN"/>
    <property type="match status" value="1"/>
</dbReference>
<feature type="domain" description="Protein kinase" evidence="4">
    <location>
        <begin position="170"/>
        <end position="368"/>
    </location>
</feature>
<proteinExistence type="predicted"/>
<evidence type="ECO:0000256" key="1">
    <source>
        <dbReference type="ARBA" id="ARBA00022741"/>
    </source>
</evidence>